<gene>
    <name evidence="1" type="ORF">LKD36_03745</name>
</gene>
<evidence type="ECO:0000313" key="2">
    <source>
        <dbReference type="Proteomes" id="UP001198220"/>
    </source>
</evidence>
<comment type="caution">
    <text evidence="1">The sequence shown here is derived from an EMBL/GenBank/DDBJ whole genome shotgun (WGS) entry which is preliminary data.</text>
</comment>
<dbReference type="EMBL" id="JAJEPS010000002">
    <property type="protein sequence ID" value="MCC2125291.1"/>
    <property type="molecule type" value="Genomic_DNA"/>
</dbReference>
<organism evidence="1 2">
    <name type="scientific">Hominiventricola filiformis</name>
    <dbReference type="NCBI Taxonomy" id="2885352"/>
    <lineage>
        <taxon>Bacteria</taxon>
        <taxon>Bacillati</taxon>
        <taxon>Bacillota</taxon>
        <taxon>Clostridia</taxon>
        <taxon>Lachnospirales</taxon>
        <taxon>Lachnospiraceae</taxon>
        <taxon>Hominiventricola</taxon>
    </lineage>
</organism>
<keyword evidence="2" id="KW-1185">Reference proteome</keyword>
<dbReference type="Proteomes" id="UP001198220">
    <property type="component" value="Unassembled WGS sequence"/>
</dbReference>
<reference evidence="1 2" key="1">
    <citation type="submission" date="2021-10" db="EMBL/GenBank/DDBJ databases">
        <title>Anaerobic single-cell dispensing facilitates the cultivation of human gut bacteria.</title>
        <authorList>
            <person name="Afrizal A."/>
        </authorList>
    </citation>
    <scope>NUCLEOTIDE SEQUENCE [LARGE SCALE GENOMIC DNA]</scope>
    <source>
        <strain evidence="1 2">CLA-AA-H276</strain>
    </source>
</reference>
<sequence>MEKLKPCPFCGSKNIRLWGITYHWVQCEKCLSSTSISYKKEKAIEYWNRRANDSDKIISELQKKQEEQRELYMQTGRDEHILAMGAYAYSEKIVKGGGVDG</sequence>
<accession>A0AAE3A826</accession>
<dbReference type="InterPro" id="IPR019908">
    <property type="entry name" value="Toxin_RalR"/>
</dbReference>
<dbReference type="RefSeq" id="WP_308458747.1">
    <property type="nucleotide sequence ID" value="NZ_JAJEPS010000002.1"/>
</dbReference>
<proteinExistence type="predicted"/>
<protein>
    <submittedName>
        <fullName evidence="1">Lar family restriction alleviation protein</fullName>
    </submittedName>
</protein>
<name>A0AAE3A826_9FIRM</name>
<dbReference type="AlphaFoldDB" id="A0AAE3A826"/>
<evidence type="ECO:0000313" key="1">
    <source>
        <dbReference type="EMBL" id="MCC2125291.1"/>
    </source>
</evidence>
<dbReference type="Pfam" id="PF14354">
    <property type="entry name" value="Lar_restr_allev"/>
    <property type="match status" value="1"/>
</dbReference>
<dbReference type="NCBIfam" id="TIGR03655">
    <property type="entry name" value="anti_R_Lar"/>
    <property type="match status" value="1"/>
</dbReference>